<dbReference type="AlphaFoldDB" id="A0A346NJA0"/>
<sequence length="225" mass="25305">MASGLDKNQTNFFVERHKLDTAPPQFAEICTALYERELLALATAPDDIARLRQKLKGLSHHVKRAAHFMSGPYTPLAIDSHNASWTASQPIQNPARKITAVDNQQWFSRYATHGLVVCVVVTELESSHIELDSVDRVVDTTATLHTNKHGWFGFDGQPETALQSQYASRRVCKPTKALVTAACCGHQWNHKGRVPPRPLSLREILLASNLDWRQFRYPHKTDLSS</sequence>
<evidence type="ECO:0000313" key="1">
    <source>
        <dbReference type="EMBL" id="AXR05607.1"/>
    </source>
</evidence>
<proteinExistence type="predicted"/>
<organism evidence="1 2">
    <name type="scientific">Salinimonas sediminis</name>
    <dbReference type="NCBI Taxonomy" id="2303538"/>
    <lineage>
        <taxon>Bacteria</taxon>
        <taxon>Pseudomonadati</taxon>
        <taxon>Pseudomonadota</taxon>
        <taxon>Gammaproteobacteria</taxon>
        <taxon>Alteromonadales</taxon>
        <taxon>Alteromonadaceae</taxon>
        <taxon>Alteromonas/Salinimonas group</taxon>
        <taxon>Salinimonas</taxon>
    </lineage>
</organism>
<dbReference type="KEGG" id="salm:D0Y50_03985"/>
<name>A0A346NJA0_9ALTE</name>
<gene>
    <name evidence="1" type="ORF">D0Y50_03985</name>
</gene>
<protein>
    <submittedName>
        <fullName evidence="1">Uncharacterized protein</fullName>
    </submittedName>
</protein>
<dbReference type="EMBL" id="CP031769">
    <property type="protein sequence ID" value="AXR05607.1"/>
    <property type="molecule type" value="Genomic_DNA"/>
</dbReference>
<accession>A0A346NJA0</accession>
<reference evidence="1 2" key="1">
    <citation type="submission" date="2018-08" db="EMBL/GenBank/DDBJ databases">
        <title>Salinimonas sediminis sp. nov., a piezophilic bacterium isolated from a deep-sea sediment sample from the New Britain Trench.</title>
        <authorList>
            <person name="Cao J."/>
        </authorList>
    </citation>
    <scope>NUCLEOTIDE SEQUENCE [LARGE SCALE GENOMIC DNA]</scope>
    <source>
        <strain evidence="1 2">N102</strain>
    </source>
</reference>
<evidence type="ECO:0000313" key="2">
    <source>
        <dbReference type="Proteomes" id="UP000262073"/>
    </source>
</evidence>
<keyword evidence="2" id="KW-1185">Reference proteome</keyword>
<dbReference type="Proteomes" id="UP000262073">
    <property type="component" value="Chromosome"/>
</dbReference>